<evidence type="ECO:0000313" key="3">
    <source>
        <dbReference type="RefSeq" id="XP_017024913.1"/>
    </source>
</evidence>
<dbReference type="PANTHER" id="PTHR44490">
    <property type="entry name" value="EUKARYOTIC TRANSLATION ELONGATION FACTOR 1 EPSILON-1"/>
    <property type="match status" value="1"/>
</dbReference>
<dbReference type="InterPro" id="IPR053837">
    <property type="entry name" value="AIMP3/p18_C"/>
</dbReference>
<dbReference type="GO" id="GO:0003746">
    <property type="term" value="F:translation elongation factor activity"/>
    <property type="evidence" value="ECO:0007669"/>
    <property type="project" value="UniProtKB-KW"/>
</dbReference>
<dbReference type="InterPro" id="IPR042450">
    <property type="entry name" value="EEF1E1"/>
</dbReference>
<dbReference type="GO" id="GO:0043517">
    <property type="term" value="P:positive regulation of DNA damage response, signal transduction by p53 class mediator"/>
    <property type="evidence" value="ECO:0007669"/>
    <property type="project" value="InterPro"/>
</dbReference>
<evidence type="ECO:0000259" key="1">
    <source>
        <dbReference type="PROSITE" id="PS50405"/>
    </source>
</evidence>
<dbReference type="OrthoDB" id="19141at2759"/>
<keyword evidence="3" id="KW-0251">Elongation factor</keyword>
<evidence type="ECO:0000313" key="2">
    <source>
        <dbReference type="Proteomes" id="UP001652661"/>
    </source>
</evidence>
<dbReference type="Pfam" id="PF21972">
    <property type="entry name" value="Arc1p_N_like"/>
    <property type="match status" value="1"/>
</dbReference>
<sequence length="180" mass="20115">MCDVATVQKIAHCLGVNPGKVQLNEEQVVTRISGQKKSSVAGFATILESLAQESKSETAQNSKASREVEAQVYQWIEFSVLYVAPGSKDKHVSKQLLADFNKLFASKSYLVGHFITLADLAVYYAIYDLVKSLSPVDKEAYLNLSRWFDHLQNRPDIHQGEPLLNFTTIYLHGWATGTHI</sequence>
<dbReference type="PROSITE" id="PS50405">
    <property type="entry name" value="GST_CTER"/>
    <property type="match status" value="1"/>
</dbReference>
<gene>
    <name evidence="3" type="primary">AIMP3</name>
</gene>
<reference evidence="3" key="2">
    <citation type="submission" date="2025-08" db="UniProtKB">
        <authorList>
            <consortium name="RefSeq"/>
        </authorList>
    </citation>
    <scope>IDENTIFICATION</scope>
    <source>
        <strain evidence="3">14028-0561.14</strain>
        <tissue evidence="3">Whole fly</tissue>
    </source>
</reference>
<accession>A0A6P4IQZ7</accession>
<dbReference type="AlphaFoldDB" id="A0A6P4IQZ7"/>
<keyword evidence="2" id="KW-1185">Reference proteome</keyword>
<dbReference type="GO" id="GO:0005634">
    <property type="term" value="C:nucleus"/>
    <property type="evidence" value="ECO:0007669"/>
    <property type="project" value="TreeGrafter"/>
</dbReference>
<dbReference type="GO" id="GO:0005737">
    <property type="term" value="C:cytoplasm"/>
    <property type="evidence" value="ECO:0007669"/>
    <property type="project" value="TreeGrafter"/>
</dbReference>
<dbReference type="SUPFAM" id="SSF47616">
    <property type="entry name" value="GST C-terminal domain-like"/>
    <property type="match status" value="1"/>
</dbReference>
<dbReference type="GO" id="GO:0017101">
    <property type="term" value="C:aminoacyl-tRNA synthetase multienzyme complex"/>
    <property type="evidence" value="ECO:0007669"/>
    <property type="project" value="InterPro"/>
</dbReference>
<dbReference type="Gene3D" id="1.20.1050.10">
    <property type="match status" value="1"/>
</dbReference>
<protein>
    <submittedName>
        <fullName evidence="3">Eukaryotic translation elongation factor 1 epsilon-1</fullName>
    </submittedName>
</protein>
<name>A0A6P4IQZ7_DROKI</name>
<feature type="domain" description="GST C-terminal" evidence="1">
    <location>
        <begin position="45"/>
        <end position="169"/>
    </location>
</feature>
<dbReference type="InterPro" id="IPR036282">
    <property type="entry name" value="Glutathione-S-Trfase_C_sf"/>
</dbReference>
<dbReference type="CDD" id="cd10305">
    <property type="entry name" value="GST_C_AIMP3"/>
    <property type="match status" value="1"/>
</dbReference>
<dbReference type="PANTHER" id="PTHR44490:SF1">
    <property type="entry name" value="EUKARYOTIC TRANSLATION ELONGATION FACTOR 1 EPSILON-1"/>
    <property type="match status" value="1"/>
</dbReference>
<keyword evidence="3" id="KW-0648">Protein biosynthesis</keyword>
<reference evidence="2" key="1">
    <citation type="submission" date="2025-05" db="UniProtKB">
        <authorList>
            <consortium name="RefSeq"/>
        </authorList>
    </citation>
    <scope>NUCLEOTIDE SEQUENCE [LARGE SCALE GENOMIC DNA]</scope>
    <source>
        <strain evidence="2">14028-0561.14</strain>
    </source>
</reference>
<organism evidence="2 3">
    <name type="scientific">Drosophila kikkawai</name>
    <name type="common">Fruit fly</name>
    <dbReference type="NCBI Taxonomy" id="30033"/>
    <lineage>
        <taxon>Eukaryota</taxon>
        <taxon>Metazoa</taxon>
        <taxon>Ecdysozoa</taxon>
        <taxon>Arthropoda</taxon>
        <taxon>Hexapoda</taxon>
        <taxon>Insecta</taxon>
        <taxon>Pterygota</taxon>
        <taxon>Neoptera</taxon>
        <taxon>Endopterygota</taxon>
        <taxon>Diptera</taxon>
        <taxon>Brachycera</taxon>
        <taxon>Muscomorpha</taxon>
        <taxon>Ephydroidea</taxon>
        <taxon>Drosophilidae</taxon>
        <taxon>Drosophila</taxon>
        <taxon>Sophophora</taxon>
    </lineage>
</organism>
<dbReference type="Proteomes" id="UP001652661">
    <property type="component" value="Chromosome 2R"/>
</dbReference>
<dbReference type="InterPro" id="IPR010987">
    <property type="entry name" value="Glutathione-S-Trfase_C-like"/>
</dbReference>
<proteinExistence type="predicted"/>
<dbReference type="InterPro" id="IPR053836">
    <property type="entry name" value="Arc1-like_N"/>
</dbReference>
<dbReference type="RefSeq" id="XP_017024913.1">
    <property type="nucleotide sequence ID" value="XM_017169424.2"/>
</dbReference>